<dbReference type="EMBL" id="JBHRSL010000010">
    <property type="protein sequence ID" value="MFC3053021.1"/>
    <property type="molecule type" value="Genomic_DNA"/>
</dbReference>
<reference evidence="5" key="1">
    <citation type="journal article" date="2019" name="Int. J. Syst. Evol. Microbiol.">
        <title>The Global Catalogue of Microorganisms (GCM) 10K type strain sequencing project: providing services to taxonomists for standard genome sequencing and annotation.</title>
        <authorList>
            <consortium name="The Broad Institute Genomics Platform"/>
            <consortium name="The Broad Institute Genome Sequencing Center for Infectious Disease"/>
            <person name="Wu L."/>
            <person name="Ma J."/>
        </authorList>
    </citation>
    <scope>NUCLEOTIDE SEQUENCE [LARGE SCALE GENOMIC DNA]</scope>
    <source>
        <strain evidence="5">KCTC 62164</strain>
    </source>
</reference>
<feature type="domain" description="HTH tetR-type" evidence="3">
    <location>
        <begin position="20"/>
        <end position="80"/>
    </location>
</feature>
<dbReference type="SUPFAM" id="SSF46689">
    <property type="entry name" value="Homeodomain-like"/>
    <property type="match status" value="1"/>
</dbReference>
<dbReference type="Gene3D" id="1.10.357.10">
    <property type="entry name" value="Tetracycline Repressor, domain 2"/>
    <property type="match status" value="1"/>
</dbReference>
<keyword evidence="1 2" id="KW-0238">DNA-binding</keyword>
<feature type="DNA-binding region" description="H-T-H motif" evidence="2">
    <location>
        <begin position="43"/>
        <end position="62"/>
    </location>
</feature>
<dbReference type="PANTHER" id="PTHR30055:SF146">
    <property type="entry name" value="HTH-TYPE TRANSCRIPTIONAL DUAL REGULATOR CECR"/>
    <property type="match status" value="1"/>
</dbReference>
<dbReference type="Pfam" id="PF14246">
    <property type="entry name" value="TetR_C_7"/>
    <property type="match status" value="1"/>
</dbReference>
<keyword evidence="5" id="KW-1185">Reference proteome</keyword>
<dbReference type="Proteomes" id="UP001595444">
    <property type="component" value="Unassembled WGS sequence"/>
</dbReference>
<sequence length="214" mass="23996">MKDIKKPKPAKATRGRPRDESKNIAIIEAAVQLFLEKGFDSTSMDEVARVAGVSKQTVYSHFSGKEQLFSASIRAEIESRYPDTVLKKLEKRSLEGDMLAVCESFAGLLLSRRALSMYRLLVSAADEKPGLAKIFWESGPNEMEAKLEAFLQMWVDRGELAIDDIGKACNLLFTLLKGRAHYQRSIGLIDEIDDDMIKETVKEAIGVFMKLYKA</sequence>
<dbReference type="PRINTS" id="PR00455">
    <property type="entry name" value="HTHTETR"/>
</dbReference>
<dbReference type="RefSeq" id="WP_194213283.1">
    <property type="nucleotide sequence ID" value="NZ_CP061205.1"/>
</dbReference>
<evidence type="ECO:0000256" key="1">
    <source>
        <dbReference type="ARBA" id="ARBA00023125"/>
    </source>
</evidence>
<dbReference type="InterPro" id="IPR036271">
    <property type="entry name" value="Tet_transcr_reg_TetR-rel_C_sf"/>
</dbReference>
<evidence type="ECO:0000313" key="4">
    <source>
        <dbReference type="EMBL" id="MFC3053021.1"/>
    </source>
</evidence>
<evidence type="ECO:0000259" key="3">
    <source>
        <dbReference type="PROSITE" id="PS50977"/>
    </source>
</evidence>
<dbReference type="InterPro" id="IPR039536">
    <property type="entry name" value="TetR_C_Proteobacteria"/>
</dbReference>
<dbReference type="PROSITE" id="PS50977">
    <property type="entry name" value="HTH_TETR_2"/>
    <property type="match status" value="1"/>
</dbReference>
<dbReference type="Pfam" id="PF00440">
    <property type="entry name" value="TetR_N"/>
    <property type="match status" value="1"/>
</dbReference>
<dbReference type="InterPro" id="IPR050109">
    <property type="entry name" value="HTH-type_TetR-like_transc_reg"/>
</dbReference>
<comment type="caution">
    <text evidence="4">The sequence shown here is derived from an EMBL/GenBank/DDBJ whole genome shotgun (WGS) entry which is preliminary data.</text>
</comment>
<evidence type="ECO:0000313" key="5">
    <source>
        <dbReference type="Proteomes" id="UP001595444"/>
    </source>
</evidence>
<dbReference type="PANTHER" id="PTHR30055">
    <property type="entry name" value="HTH-TYPE TRANSCRIPTIONAL REGULATOR RUTR"/>
    <property type="match status" value="1"/>
</dbReference>
<dbReference type="InterPro" id="IPR009057">
    <property type="entry name" value="Homeodomain-like_sf"/>
</dbReference>
<dbReference type="SUPFAM" id="SSF48498">
    <property type="entry name" value="Tetracyclin repressor-like, C-terminal domain"/>
    <property type="match status" value="1"/>
</dbReference>
<dbReference type="InterPro" id="IPR001647">
    <property type="entry name" value="HTH_TetR"/>
</dbReference>
<accession>A0ABV7D856</accession>
<dbReference type="Gene3D" id="1.10.10.60">
    <property type="entry name" value="Homeodomain-like"/>
    <property type="match status" value="1"/>
</dbReference>
<gene>
    <name evidence="4" type="ORF">ACFOKA_13985</name>
</gene>
<name>A0ABV7D856_9PROT</name>
<organism evidence="4 5">
    <name type="scientific">Kordiimonas pumila</name>
    <dbReference type="NCBI Taxonomy" id="2161677"/>
    <lineage>
        <taxon>Bacteria</taxon>
        <taxon>Pseudomonadati</taxon>
        <taxon>Pseudomonadota</taxon>
        <taxon>Alphaproteobacteria</taxon>
        <taxon>Kordiimonadales</taxon>
        <taxon>Kordiimonadaceae</taxon>
        <taxon>Kordiimonas</taxon>
    </lineage>
</organism>
<evidence type="ECO:0000256" key="2">
    <source>
        <dbReference type="PROSITE-ProRule" id="PRU00335"/>
    </source>
</evidence>
<proteinExistence type="predicted"/>
<protein>
    <submittedName>
        <fullName evidence="4">TetR/AcrR family transcriptional regulator</fullName>
    </submittedName>
</protein>